<organism evidence="1 2">
    <name type="scientific">Acanthoscelides obtectus</name>
    <name type="common">Bean weevil</name>
    <name type="synonym">Bruchus obtectus</name>
    <dbReference type="NCBI Taxonomy" id="200917"/>
    <lineage>
        <taxon>Eukaryota</taxon>
        <taxon>Metazoa</taxon>
        <taxon>Ecdysozoa</taxon>
        <taxon>Arthropoda</taxon>
        <taxon>Hexapoda</taxon>
        <taxon>Insecta</taxon>
        <taxon>Pterygota</taxon>
        <taxon>Neoptera</taxon>
        <taxon>Endopterygota</taxon>
        <taxon>Coleoptera</taxon>
        <taxon>Polyphaga</taxon>
        <taxon>Cucujiformia</taxon>
        <taxon>Chrysomeloidea</taxon>
        <taxon>Chrysomelidae</taxon>
        <taxon>Bruchinae</taxon>
        <taxon>Bruchini</taxon>
        <taxon>Acanthoscelides</taxon>
    </lineage>
</organism>
<comment type="caution">
    <text evidence="1">The sequence shown here is derived from an EMBL/GenBank/DDBJ whole genome shotgun (WGS) entry which is preliminary data.</text>
</comment>
<reference evidence="1" key="1">
    <citation type="submission" date="2022-03" db="EMBL/GenBank/DDBJ databases">
        <authorList>
            <person name="Sayadi A."/>
        </authorList>
    </citation>
    <scope>NUCLEOTIDE SEQUENCE</scope>
</reference>
<keyword evidence="2" id="KW-1185">Reference proteome</keyword>
<accession>A0A9P0LPB2</accession>
<protein>
    <submittedName>
        <fullName evidence="1">Uncharacterized protein</fullName>
    </submittedName>
</protein>
<name>A0A9P0LPB2_ACAOB</name>
<proteinExistence type="predicted"/>
<gene>
    <name evidence="1" type="ORF">ACAOBT_LOCUS25672</name>
</gene>
<dbReference type="AlphaFoldDB" id="A0A9P0LPB2"/>
<evidence type="ECO:0000313" key="1">
    <source>
        <dbReference type="EMBL" id="CAH2000605.1"/>
    </source>
</evidence>
<evidence type="ECO:0000313" key="2">
    <source>
        <dbReference type="Proteomes" id="UP001152888"/>
    </source>
</evidence>
<dbReference type="EMBL" id="CAKOFQ010007413">
    <property type="protein sequence ID" value="CAH2000605.1"/>
    <property type="molecule type" value="Genomic_DNA"/>
</dbReference>
<sequence>MHKEQIKAKKFVAEAVCPTAGCTTSSGPQMRCSIWHATTSRLLASRKSTAPIGYRCAGHQRRSPPYWSSTTSGHRELHLCCRKHRC</sequence>
<dbReference type="Proteomes" id="UP001152888">
    <property type="component" value="Unassembled WGS sequence"/>
</dbReference>